<protein>
    <submittedName>
        <fullName evidence="1">Uncharacterized protein</fullName>
    </submittedName>
</protein>
<reference evidence="1 2" key="1">
    <citation type="journal article" date="2016" name="Mol. Biol. Evol.">
        <title>Comparative Genomics of Early-Diverging Mushroom-Forming Fungi Provides Insights into the Origins of Lignocellulose Decay Capabilities.</title>
        <authorList>
            <person name="Nagy L.G."/>
            <person name="Riley R."/>
            <person name="Tritt A."/>
            <person name="Adam C."/>
            <person name="Daum C."/>
            <person name="Floudas D."/>
            <person name="Sun H."/>
            <person name="Yadav J.S."/>
            <person name="Pangilinan J."/>
            <person name="Larsson K.H."/>
            <person name="Matsuura K."/>
            <person name="Barry K."/>
            <person name="Labutti K."/>
            <person name="Kuo R."/>
            <person name="Ohm R.A."/>
            <person name="Bhattacharya S.S."/>
            <person name="Shirouzu T."/>
            <person name="Yoshinaga Y."/>
            <person name="Martin F.M."/>
            <person name="Grigoriev I.V."/>
            <person name="Hibbett D.S."/>
        </authorList>
    </citation>
    <scope>NUCLEOTIDE SEQUENCE [LARGE SCALE GENOMIC DNA]</scope>
    <source>
        <strain evidence="1 2">93-53</strain>
    </source>
</reference>
<gene>
    <name evidence="1" type="ORF">LAESUDRAFT_731462</name>
</gene>
<dbReference type="OrthoDB" id="10408638at2759"/>
<dbReference type="GeneID" id="63827080"/>
<organism evidence="1 2">
    <name type="scientific">Laetiporus sulphureus 93-53</name>
    <dbReference type="NCBI Taxonomy" id="1314785"/>
    <lineage>
        <taxon>Eukaryota</taxon>
        <taxon>Fungi</taxon>
        <taxon>Dikarya</taxon>
        <taxon>Basidiomycota</taxon>
        <taxon>Agaricomycotina</taxon>
        <taxon>Agaricomycetes</taxon>
        <taxon>Polyporales</taxon>
        <taxon>Laetiporus</taxon>
    </lineage>
</organism>
<keyword evidence="2" id="KW-1185">Reference proteome</keyword>
<name>A0A165BKT3_9APHY</name>
<proteinExistence type="predicted"/>
<evidence type="ECO:0000313" key="1">
    <source>
        <dbReference type="EMBL" id="KZT01235.1"/>
    </source>
</evidence>
<sequence>MASEPVKALTSCGISEAYAEELATRHKSEHERMIKDPVGFIEDHWYADINLGSLTNVYNLSEMRDAFLKLHIKPDLAEAITKRSGHDEQQFGHRDAVEWAVIAISGQHQRASKA</sequence>
<dbReference type="Proteomes" id="UP000076871">
    <property type="component" value="Unassembled WGS sequence"/>
</dbReference>
<accession>A0A165BKT3</accession>
<dbReference type="RefSeq" id="XP_040758975.1">
    <property type="nucleotide sequence ID" value="XM_040910051.1"/>
</dbReference>
<dbReference type="EMBL" id="KV427668">
    <property type="protein sequence ID" value="KZT01235.1"/>
    <property type="molecule type" value="Genomic_DNA"/>
</dbReference>
<evidence type="ECO:0000313" key="2">
    <source>
        <dbReference type="Proteomes" id="UP000076871"/>
    </source>
</evidence>
<dbReference type="InParanoid" id="A0A165BKT3"/>
<dbReference type="AlphaFoldDB" id="A0A165BKT3"/>